<comment type="caution">
    <text evidence="2">The sequence shown here is derived from an EMBL/GenBank/DDBJ whole genome shotgun (WGS) entry which is preliminary data.</text>
</comment>
<feature type="region of interest" description="Disordered" evidence="1">
    <location>
        <begin position="91"/>
        <end position="110"/>
    </location>
</feature>
<dbReference type="AlphaFoldDB" id="A0A8J5VZ39"/>
<reference evidence="2" key="2">
    <citation type="submission" date="2021-02" db="EMBL/GenBank/DDBJ databases">
        <authorList>
            <person name="Kimball J.A."/>
            <person name="Haas M.W."/>
            <person name="Macchietto M."/>
            <person name="Kono T."/>
            <person name="Duquette J."/>
            <person name="Shao M."/>
        </authorList>
    </citation>
    <scope>NUCLEOTIDE SEQUENCE</scope>
    <source>
        <tissue evidence="2">Fresh leaf tissue</tissue>
    </source>
</reference>
<accession>A0A8J5VZ39</accession>
<dbReference type="Proteomes" id="UP000729402">
    <property type="component" value="Unassembled WGS sequence"/>
</dbReference>
<feature type="region of interest" description="Disordered" evidence="1">
    <location>
        <begin position="61"/>
        <end position="80"/>
    </location>
</feature>
<evidence type="ECO:0000313" key="3">
    <source>
        <dbReference type="Proteomes" id="UP000729402"/>
    </source>
</evidence>
<evidence type="ECO:0000313" key="2">
    <source>
        <dbReference type="EMBL" id="KAG8065554.1"/>
    </source>
</evidence>
<evidence type="ECO:0000256" key="1">
    <source>
        <dbReference type="SAM" id="MobiDB-lite"/>
    </source>
</evidence>
<gene>
    <name evidence="2" type="ORF">GUJ93_ZPchr0004g39498</name>
</gene>
<protein>
    <submittedName>
        <fullName evidence="2">Uncharacterized protein</fullName>
    </submittedName>
</protein>
<proteinExistence type="predicted"/>
<organism evidence="2 3">
    <name type="scientific">Zizania palustris</name>
    <name type="common">Northern wild rice</name>
    <dbReference type="NCBI Taxonomy" id="103762"/>
    <lineage>
        <taxon>Eukaryota</taxon>
        <taxon>Viridiplantae</taxon>
        <taxon>Streptophyta</taxon>
        <taxon>Embryophyta</taxon>
        <taxon>Tracheophyta</taxon>
        <taxon>Spermatophyta</taxon>
        <taxon>Magnoliopsida</taxon>
        <taxon>Liliopsida</taxon>
        <taxon>Poales</taxon>
        <taxon>Poaceae</taxon>
        <taxon>BOP clade</taxon>
        <taxon>Oryzoideae</taxon>
        <taxon>Oryzeae</taxon>
        <taxon>Zizaniinae</taxon>
        <taxon>Zizania</taxon>
    </lineage>
</organism>
<reference evidence="2" key="1">
    <citation type="journal article" date="2021" name="bioRxiv">
        <title>Whole Genome Assembly and Annotation of Northern Wild Rice, Zizania palustris L., Supports a Whole Genome Duplication in the Zizania Genus.</title>
        <authorList>
            <person name="Haas M."/>
            <person name="Kono T."/>
            <person name="Macchietto M."/>
            <person name="Millas R."/>
            <person name="McGilp L."/>
            <person name="Shao M."/>
            <person name="Duquette J."/>
            <person name="Hirsch C.N."/>
            <person name="Kimball J."/>
        </authorList>
    </citation>
    <scope>NUCLEOTIDE SEQUENCE</scope>
    <source>
        <tissue evidence="2">Fresh leaf tissue</tissue>
    </source>
</reference>
<keyword evidence="3" id="KW-1185">Reference proteome</keyword>
<sequence>MPSLWLGRLESRNVELANCPQIPSPARANTLWPVPSTAAARLGTLTSVRPEAAVAHRLLPPPLHRSLTPPASTSVLPSPSSLLLRHCRKAPLSSRRGAAPDPVRRNSPGDLVLSARGKRFRVGVLVRAGARRWMEAGEPVVPLRASGPRRYKALATWRFQPGFVRQQAKTPPAAEPSACSGGGVAVSTAVPKGHGLGASGNGGETRGAGEFANRGDALAAGVRSRGV</sequence>
<feature type="compositionally biased region" description="Gly residues" evidence="1">
    <location>
        <begin position="195"/>
        <end position="206"/>
    </location>
</feature>
<dbReference type="EMBL" id="JAAALK010000285">
    <property type="protein sequence ID" value="KAG8065554.1"/>
    <property type="molecule type" value="Genomic_DNA"/>
</dbReference>
<name>A0A8J5VZ39_ZIZPA</name>
<feature type="region of interest" description="Disordered" evidence="1">
    <location>
        <begin position="195"/>
        <end position="215"/>
    </location>
</feature>